<feature type="non-terminal residue" evidence="1">
    <location>
        <position position="1"/>
    </location>
</feature>
<protein>
    <submittedName>
        <fullName evidence="1">Uncharacterized protein</fullName>
    </submittedName>
</protein>
<comment type="caution">
    <text evidence="1">The sequence shown here is derived from an EMBL/GenBank/DDBJ whole genome shotgun (WGS) entry which is preliminary data.</text>
</comment>
<dbReference type="EMBL" id="LAZR01022780">
    <property type="protein sequence ID" value="KKL80682.1"/>
    <property type="molecule type" value="Genomic_DNA"/>
</dbReference>
<dbReference type="Gene3D" id="1.10.780.10">
    <property type="entry name" value="Hydroxylamine Oxidoreductase, Chain A, domain 1"/>
    <property type="match status" value="1"/>
</dbReference>
<gene>
    <name evidence="1" type="ORF">LCGC14_2002340</name>
</gene>
<dbReference type="InterPro" id="IPR036280">
    <property type="entry name" value="Multihaem_cyt_sf"/>
</dbReference>
<accession>A0A0F9HZW6</accession>
<name>A0A0F9HZW6_9ZZZZ</name>
<dbReference type="AlphaFoldDB" id="A0A0F9HZW6"/>
<reference evidence="1" key="1">
    <citation type="journal article" date="2015" name="Nature">
        <title>Complex archaea that bridge the gap between prokaryotes and eukaryotes.</title>
        <authorList>
            <person name="Spang A."/>
            <person name="Saw J.H."/>
            <person name="Jorgensen S.L."/>
            <person name="Zaremba-Niedzwiedzka K."/>
            <person name="Martijn J."/>
            <person name="Lind A.E."/>
            <person name="van Eijk R."/>
            <person name="Schleper C."/>
            <person name="Guy L."/>
            <person name="Ettema T.J."/>
        </authorList>
    </citation>
    <scope>NUCLEOTIDE SEQUENCE</scope>
</reference>
<organism evidence="1">
    <name type="scientific">marine sediment metagenome</name>
    <dbReference type="NCBI Taxonomy" id="412755"/>
    <lineage>
        <taxon>unclassified sequences</taxon>
        <taxon>metagenomes</taxon>
        <taxon>ecological metagenomes</taxon>
    </lineage>
</organism>
<sequence length="199" mass="22150">HGTMSKRDPNSPTYALNVTKLCSQCHRRGRKAALRLDPKWEGIVASYEESIHGKGLLESGLTVSASCVDCHTAHRELPLTDRRSSINPANVAETCAQCHRGIYRLFRRSIHDPQVRPNTVDGIANAYSGKLCALVDIDEQMLPFCAPRDIEMQIKEIIEKAGSPEGGLMIYAIPSEDVPLENIEAMCTGWEKHCFYGWP</sequence>
<proteinExistence type="predicted"/>
<dbReference type="SUPFAM" id="SSF48695">
    <property type="entry name" value="Multiheme cytochromes"/>
    <property type="match status" value="1"/>
</dbReference>
<evidence type="ECO:0000313" key="1">
    <source>
        <dbReference type="EMBL" id="KKL80682.1"/>
    </source>
</evidence>